<dbReference type="EMBL" id="JAERRB010000008">
    <property type="protein sequence ID" value="MBL0743796.1"/>
    <property type="molecule type" value="Genomic_DNA"/>
</dbReference>
<dbReference type="InterPro" id="IPR041614">
    <property type="entry name" value="DprA_WH"/>
</dbReference>
<dbReference type="PANTHER" id="PTHR43022">
    <property type="entry name" value="PROTEIN SMF"/>
    <property type="match status" value="1"/>
</dbReference>
<dbReference type="SUPFAM" id="SSF47781">
    <property type="entry name" value="RuvA domain 2-like"/>
    <property type="match status" value="1"/>
</dbReference>
<evidence type="ECO:0000313" key="4">
    <source>
        <dbReference type="EMBL" id="MBL0743796.1"/>
    </source>
</evidence>
<organism evidence="4 5">
    <name type="scientific">Chryseolinea lacunae</name>
    <dbReference type="NCBI Taxonomy" id="2801331"/>
    <lineage>
        <taxon>Bacteria</taxon>
        <taxon>Pseudomonadati</taxon>
        <taxon>Bacteroidota</taxon>
        <taxon>Cytophagia</taxon>
        <taxon>Cytophagales</taxon>
        <taxon>Fulvivirgaceae</taxon>
        <taxon>Chryseolinea</taxon>
    </lineage>
</organism>
<gene>
    <name evidence="4" type="primary">dprA</name>
    <name evidence="4" type="ORF">JI741_21375</name>
</gene>
<dbReference type="InterPro" id="IPR010994">
    <property type="entry name" value="RuvA_2-like"/>
</dbReference>
<sequence>MDQNRLSLLALHFIPGIGNQLIRQLISYCGSAERVFKTPRGKLMKIPGIGAVTADSIRLGKPFSDAEKEMQRAQKEDVTLAFFTDKNYPSRLKQIADAPSLLYCKGNINFETSKTIGIVGTRMATPYGKKLVEELMLDLAPHEPLIVSGLAYGIDIVAHRQALKNNMATVGVMGSGIDVMYPASHTETSTKMLKHGGLVTENPFGTRPDAHNFPARNRIIAGLSDALIVIEAAEKGGALITAEIANSYNKDVFAFPGNIGQRFSEGCNALIRSNKANLLTSVKDLEYIMNWSVGTQPEKKKMFFDADAYSADEQEVIKVLLENNRQLAIDDIGWRTGIAIGRLASVLLGLEFKNVLAPLPGKVYKLLE</sequence>
<reference evidence="4 5" key="1">
    <citation type="submission" date="2021-01" db="EMBL/GenBank/DDBJ databases">
        <title>Chryseolinea sp. Jin1 Genome sequencing and assembly.</title>
        <authorList>
            <person name="Kim I."/>
        </authorList>
    </citation>
    <scope>NUCLEOTIDE SEQUENCE [LARGE SCALE GENOMIC DNA]</scope>
    <source>
        <strain evidence="4 5">Jin1</strain>
    </source>
</reference>
<keyword evidence="5" id="KW-1185">Reference proteome</keyword>
<protein>
    <submittedName>
        <fullName evidence="4">DNA-protecting protein DprA</fullName>
    </submittedName>
</protein>
<dbReference type="InterPro" id="IPR057666">
    <property type="entry name" value="DrpA_SLOG"/>
</dbReference>
<comment type="similarity">
    <text evidence="1">Belongs to the DprA/Smf family.</text>
</comment>
<dbReference type="Proteomes" id="UP000613030">
    <property type="component" value="Unassembled WGS sequence"/>
</dbReference>
<dbReference type="SUPFAM" id="SSF102405">
    <property type="entry name" value="MCP/YpsA-like"/>
    <property type="match status" value="1"/>
</dbReference>
<evidence type="ECO:0000259" key="2">
    <source>
        <dbReference type="Pfam" id="PF02481"/>
    </source>
</evidence>
<evidence type="ECO:0000256" key="1">
    <source>
        <dbReference type="ARBA" id="ARBA00006525"/>
    </source>
</evidence>
<proteinExistence type="inferred from homology"/>
<accession>A0ABS1KZQ9</accession>
<dbReference type="PANTHER" id="PTHR43022:SF1">
    <property type="entry name" value="PROTEIN SMF"/>
    <property type="match status" value="1"/>
</dbReference>
<feature type="domain" description="Smf/DprA SLOG" evidence="2">
    <location>
        <begin position="81"/>
        <end position="285"/>
    </location>
</feature>
<evidence type="ECO:0000313" key="5">
    <source>
        <dbReference type="Proteomes" id="UP000613030"/>
    </source>
</evidence>
<name>A0ABS1KZQ9_9BACT</name>
<dbReference type="InterPro" id="IPR003488">
    <property type="entry name" value="DprA"/>
</dbReference>
<dbReference type="NCBIfam" id="TIGR00732">
    <property type="entry name" value="dprA"/>
    <property type="match status" value="1"/>
</dbReference>
<dbReference type="Gene3D" id="3.40.50.450">
    <property type="match status" value="1"/>
</dbReference>
<dbReference type="RefSeq" id="WP_202013269.1">
    <property type="nucleotide sequence ID" value="NZ_JAERRB010000008.1"/>
</dbReference>
<comment type="caution">
    <text evidence="4">The sequence shown here is derived from an EMBL/GenBank/DDBJ whole genome shotgun (WGS) entry which is preliminary data.</text>
</comment>
<dbReference type="Pfam" id="PF14520">
    <property type="entry name" value="HHH_5"/>
    <property type="match status" value="1"/>
</dbReference>
<evidence type="ECO:0000259" key="3">
    <source>
        <dbReference type="Pfam" id="PF17782"/>
    </source>
</evidence>
<dbReference type="Pfam" id="PF02481">
    <property type="entry name" value="DNA_processg_A"/>
    <property type="match status" value="1"/>
</dbReference>
<dbReference type="Pfam" id="PF17782">
    <property type="entry name" value="WHD_DprA"/>
    <property type="match status" value="1"/>
</dbReference>
<feature type="domain" description="DprA winged helix" evidence="3">
    <location>
        <begin position="309"/>
        <end position="362"/>
    </location>
</feature>